<dbReference type="AlphaFoldDB" id="S7MZ90"/>
<evidence type="ECO:0000313" key="1">
    <source>
        <dbReference type="EMBL" id="EPQ08870.1"/>
    </source>
</evidence>
<name>S7MZ90_MYOBR</name>
<sequence>MKVLKWVASLDTQATTHCRGVFQYLTDVVDWENASFPPKVKTIIEDVKQNSKHQQHHPGKENCAAVKTRSFHRENKAPIVDEKLLAIMEAYHQICNLWSRLGELCDKIKVFFVIFCGLTPTMRS</sequence>
<organism evidence="1 2">
    <name type="scientific">Myotis brandtii</name>
    <name type="common">Brandt's bat</name>
    <dbReference type="NCBI Taxonomy" id="109478"/>
    <lineage>
        <taxon>Eukaryota</taxon>
        <taxon>Metazoa</taxon>
        <taxon>Chordata</taxon>
        <taxon>Craniata</taxon>
        <taxon>Vertebrata</taxon>
        <taxon>Euteleostomi</taxon>
        <taxon>Mammalia</taxon>
        <taxon>Eutheria</taxon>
        <taxon>Laurasiatheria</taxon>
        <taxon>Chiroptera</taxon>
        <taxon>Yangochiroptera</taxon>
        <taxon>Vespertilionidae</taxon>
        <taxon>Myotis</taxon>
    </lineage>
</organism>
<keyword evidence="2" id="KW-1185">Reference proteome</keyword>
<proteinExistence type="predicted"/>
<evidence type="ECO:0000313" key="2">
    <source>
        <dbReference type="Proteomes" id="UP000052978"/>
    </source>
</evidence>
<dbReference type="EMBL" id="KE162569">
    <property type="protein sequence ID" value="EPQ08870.1"/>
    <property type="molecule type" value="Genomic_DNA"/>
</dbReference>
<reference evidence="1 2" key="1">
    <citation type="journal article" date="2013" name="Nat. Commun.">
        <title>Genome analysis reveals insights into physiology and longevity of the Brandt's bat Myotis brandtii.</title>
        <authorList>
            <person name="Seim I."/>
            <person name="Fang X."/>
            <person name="Xiong Z."/>
            <person name="Lobanov A.V."/>
            <person name="Huang Z."/>
            <person name="Ma S."/>
            <person name="Feng Y."/>
            <person name="Turanov A.A."/>
            <person name="Zhu Y."/>
            <person name="Lenz T.L."/>
            <person name="Gerashchenko M.V."/>
            <person name="Fan D."/>
            <person name="Hee Yim S."/>
            <person name="Yao X."/>
            <person name="Jordan D."/>
            <person name="Xiong Y."/>
            <person name="Ma Y."/>
            <person name="Lyapunov A.N."/>
            <person name="Chen G."/>
            <person name="Kulakova O.I."/>
            <person name="Sun Y."/>
            <person name="Lee S.G."/>
            <person name="Bronson R.T."/>
            <person name="Moskalev A.A."/>
            <person name="Sunyaev S.R."/>
            <person name="Zhang G."/>
            <person name="Krogh A."/>
            <person name="Wang J."/>
            <person name="Gladyshev V.N."/>
        </authorList>
    </citation>
    <scope>NUCLEOTIDE SEQUENCE [LARGE SCALE GENOMIC DNA]</scope>
</reference>
<accession>S7MZ90</accession>
<dbReference type="Proteomes" id="UP000052978">
    <property type="component" value="Unassembled WGS sequence"/>
</dbReference>
<gene>
    <name evidence="1" type="ORF">D623_10021915</name>
</gene>
<protein>
    <submittedName>
        <fullName evidence="1">Uncharacterized protein</fullName>
    </submittedName>
</protein>